<proteinExistence type="predicted"/>
<comment type="caution">
    <text evidence="3">The sequence shown here is derived from an EMBL/GenBank/DDBJ whole genome shotgun (WGS) entry which is preliminary data.</text>
</comment>
<evidence type="ECO:0000256" key="1">
    <source>
        <dbReference type="SAM" id="Coils"/>
    </source>
</evidence>
<feature type="coiled-coil region" evidence="1">
    <location>
        <begin position="51"/>
        <end position="111"/>
    </location>
</feature>
<reference evidence="3 4" key="1">
    <citation type="submission" date="2018-02" db="EMBL/GenBank/DDBJ databases">
        <title>A novel lanthanide dependent methylotroph, Methylotenera sp. La3113.</title>
        <authorList>
            <person name="Lv H."/>
            <person name="Tani A."/>
        </authorList>
    </citation>
    <scope>NUCLEOTIDE SEQUENCE [LARGE SCALE GENOMIC DNA]</scope>
    <source>
        <strain evidence="3 4">La3113</strain>
    </source>
</reference>
<evidence type="ECO:0000256" key="2">
    <source>
        <dbReference type="SAM" id="Phobius"/>
    </source>
</evidence>
<dbReference type="OrthoDB" id="9151209at2"/>
<keyword evidence="2" id="KW-0472">Membrane</keyword>
<accession>A0A4Y9VSG5</accession>
<feature type="transmembrane region" description="Helical" evidence="2">
    <location>
        <begin position="25"/>
        <end position="44"/>
    </location>
</feature>
<keyword evidence="2" id="KW-1133">Transmembrane helix</keyword>
<evidence type="ECO:0000313" key="3">
    <source>
        <dbReference type="EMBL" id="TFW71453.1"/>
    </source>
</evidence>
<evidence type="ECO:0000313" key="4">
    <source>
        <dbReference type="Proteomes" id="UP000297706"/>
    </source>
</evidence>
<protein>
    <submittedName>
        <fullName evidence="3">MSHA biogenesis protein MshJ</fullName>
    </submittedName>
</protein>
<dbReference type="Proteomes" id="UP000297706">
    <property type="component" value="Unassembled WGS sequence"/>
</dbReference>
<sequence>MKTTFMEKWLLLSGKVEALNQRERLMVLGAAALLTYTIMHMLLIDSFEASKKRLLTEISTDQALAQELQQQTSLYKSKPPVDPDAQNKQRIAELHTQLQALESKQSQLNASLISPEKMPELLRDLLSKNGKLKLIALNTLPPKNLVEMPLKPTDSGVTASVADSAEQNPAPIQEGALFKHGVEITVEGRYLDLLEYVSTIESMHWHVLWNRGELTVKSFPNNQLKLTVYTLSSDKTWLSI</sequence>
<keyword evidence="1" id="KW-0175">Coiled coil</keyword>
<keyword evidence="4" id="KW-1185">Reference proteome</keyword>
<dbReference type="RefSeq" id="WP_135277000.1">
    <property type="nucleotide sequence ID" value="NZ_PQVH01000008.1"/>
</dbReference>
<dbReference type="AlphaFoldDB" id="A0A4Y9VSG5"/>
<keyword evidence="2" id="KW-0812">Transmembrane</keyword>
<name>A0A4Y9VSG5_9PROT</name>
<organism evidence="3 4">
    <name type="scientific">Methylotenera oryzisoli</name>
    <dbReference type="NCBI Taxonomy" id="2080758"/>
    <lineage>
        <taxon>Bacteria</taxon>
        <taxon>Pseudomonadati</taxon>
        <taxon>Pseudomonadota</taxon>
        <taxon>Betaproteobacteria</taxon>
        <taxon>Nitrosomonadales</taxon>
        <taxon>Methylophilaceae</taxon>
        <taxon>Methylotenera</taxon>
    </lineage>
</organism>
<gene>
    <name evidence="3" type="ORF">C3Y98_04960</name>
</gene>
<dbReference type="EMBL" id="PQVH01000008">
    <property type="protein sequence ID" value="TFW71453.1"/>
    <property type="molecule type" value="Genomic_DNA"/>
</dbReference>